<organism evidence="3 4">
    <name type="scientific">Araneus ventricosus</name>
    <name type="common">Orbweaver spider</name>
    <name type="synonym">Epeira ventricosa</name>
    <dbReference type="NCBI Taxonomy" id="182803"/>
    <lineage>
        <taxon>Eukaryota</taxon>
        <taxon>Metazoa</taxon>
        <taxon>Ecdysozoa</taxon>
        <taxon>Arthropoda</taxon>
        <taxon>Chelicerata</taxon>
        <taxon>Arachnida</taxon>
        <taxon>Araneae</taxon>
        <taxon>Araneomorphae</taxon>
        <taxon>Entelegynae</taxon>
        <taxon>Araneoidea</taxon>
        <taxon>Araneidae</taxon>
        <taxon>Araneus</taxon>
    </lineage>
</organism>
<dbReference type="InterPro" id="IPR026791">
    <property type="entry name" value="DOCK"/>
</dbReference>
<dbReference type="Pfam" id="PF20421">
    <property type="entry name" value="DHR-2_Lobe_C"/>
    <property type="match status" value="1"/>
</dbReference>
<dbReference type="GO" id="GO:0007264">
    <property type="term" value="P:small GTPase-mediated signal transduction"/>
    <property type="evidence" value="ECO:0007669"/>
    <property type="project" value="InterPro"/>
</dbReference>
<evidence type="ECO:0000259" key="2">
    <source>
        <dbReference type="PROSITE" id="PS51651"/>
    </source>
</evidence>
<proteinExistence type="inferred from homology"/>
<dbReference type="Gene3D" id="1.20.58.740">
    <property type="match status" value="1"/>
</dbReference>
<comment type="similarity">
    <text evidence="1">Belongs to the DOCK family.</text>
</comment>
<sequence length="146" mass="16665">MQSRINELEEVVTLQPTDIKKLQLKLQGSISVQVNAGPLAYATAFLEGKKPEKYPTDKVMSLKEVYRRFIKICREALELNGHLITSDQYEYHMSLKENFQDLVDSLSGMLHEKLYYQEKDVLCLKRTSLDVFNYISGSPSPSSSNA</sequence>
<dbReference type="InterPro" id="IPR027357">
    <property type="entry name" value="DOCKER_dom"/>
</dbReference>
<dbReference type="PROSITE" id="PS51651">
    <property type="entry name" value="DOCKER"/>
    <property type="match status" value="1"/>
</dbReference>
<evidence type="ECO:0000313" key="3">
    <source>
        <dbReference type="EMBL" id="GBN27028.1"/>
    </source>
</evidence>
<dbReference type="EMBL" id="BGPR01123468">
    <property type="protein sequence ID" value="GBN27028.1"/>
    <property type="molecule type" value="Genomic_DNA"/>
</dbReference>
<reference evidence="3 4" key="1">
    <citation type="journal article" date="2019" name="Sci. Rep.">
        <title>Orb-weaving spider Araneus ventricosus genome elucidates the spidroin gene catalogue.</title>
        <authorList>
            <person name="Kono N."/>
            <person name="Nakamura H."/>
            <person name="Ohtoshi R."/>
            <person name="Moran D.A.P."/>
            <person name="Shinohara A."/>
            <person name="Yoshida Y."/>
            <person name="Fujiwara M."/>
            <person name="Mori M."/>
            <person name="Tomita M."/>
            <person name="Arakawa K."/>
        </authorList>
    </citation>
    <scope>NUCLEOTIDE SEQUENCE [LARGE SCALE GENOMIC DNA]</scope>
</reference>
<dbReference type="InterPro" id="IPR046773">
    <property type="entry name" value="DOCKER_Lobe_C"/>
</dbReference>
<dbReference type="Proteomes" id="UP000499080">
    <property type="component" value="Unassembled WGS sequence"/>
</dbReference>
<comment type="caution">
    <text evidence="3">The sequence shown here is derived from an EMBL/GenBank/DDBJ whole genome shotgun (WGS) entry which is preliminary data.</text>
</comment>
<dbReference type="PANTHER" id="PTHR23317">
    <property type="entry name" value="DEDICATOR OF CYTOKINESIS DOCK"/>
    <property type="match status" value="1"/>
</dbReference>
<feature type="domain" description="DOCKER" evidence="2">
    <location>
        <begin position="1"/>
        <end position="115"/>
    </location>
</feature>
<gene>
    <name evidence="3" type="primary">DOCK11</name>
    <name evidence="3" type="ORF">AVEN_176628_1</name>
</gene>
<protein>
    <submittedName>
        <fullName evidence="3">Dedicator of cytokinesis protein 11</fullName>
    </submittedName>
</protein>
<dbReference type="InterPro" id="IPR043162">
    <property type="entry name" value="DOCK_C_lobe_C"/>
</dbReference>
<dbReference type="OrthoDB" id="6424383at2759"/>
<keyword evidence="4" id="KW-1185">Reference proteome</keyword>
<dbReference type="AlphaFoldDB" id="A0A4Y2MIP3"/>
<dbReference type="GO" id="GO:0005085">
    <property type="term" value="F:guanyl-nucleotide exchange factor activity"/>
    <property type="evidence" value="ECO:0007669"/>
    <property type="project" value="InterPro"/>
</dbReference>
<feature type="non-terminal residue" evidence="3">
    <location>
        <position position="146"/>
    </location>
</feature>
<evidence type="ECO:0000313" key="4">
    <source>
        <dbReference type="Proteomes" id="UP000499080"/>
    </source>
</evidence>
<dbReference type="PANTHER" id="PTHR23317:SF26">
    <property type="entry name" value="ZIZIMIN, ISOFORM K"/>
    <property type="match status" value="1"/>
</dbReference>
<evidence type="ECO:0000256" key="1">
    <source>
        <dbReference type="PROSITE-ProRule" id="PRU00984"/>
    </source>
</evidence>
<accession>A0A4Y2MIP3</accession>
<name>A0A4Y2MIP3_ARAVE</name>